<accession>A0A511AY63</accession>
<name>A0A511AY63_9PROT</name>
<keyword evidence="3" id="KW-1185">Reference proteome</keyword>
<feature type="chain" id="PRO_5022187726" evidence="1">
    <location>
        <begin position="19"/>
        <end position="263"/>
    </location>
</feature>
<dbReference type="RefSeq" id="WP_146794447.1">
    <property type="nucleotide sequence ID" value="NZ_BARC01000011.1"/>
</dbReference>
<sequence>MRCLLLVVPLLIPICAQAQTTAANPVEPFSYGVRVGTAKNPLVAVLSSVVPSAQAGPTQAAMPVEMFSYGRRVGTQSNPIYVNLGNALDAYVTQISLTSTLSAYLTTSEAQSAYLSRSGGTMSGAISAGNLQGSQAGYYLSPYVFEGQFNAPDTNLVQGSAMAWNSLTGVGGSGSFGETDFYNLQGLGSGGFSFCTGTTAAGCKNNVLMTISGAGVSFSRGANINGDVSISGEAILSGATGSGNAFACFNSNGQVYRSSTACQ</sequence>
<dbReference type="EMBL" id="BJUZ01000001">
    <property type="protein sequence ID" value="GEK93150.1"/>
    <property type="molecule type" value="Genomic_DNA"/>
</dbReference>
<proteinExistence type="predicted"/>
<dbReference type="Proteomes" id="UP000321230">
    <property type="component" value="Unassembled WGS sequence"/>
</dbReference>
<evidence type="ECO:0000256" key="1">
    <source>
        <dbReference type="SAM" id="SignalP"/>
    </source>
</evidence>
<reference evidence="2 3" key="1">
    <citation type="submission" date="2019-07" db="EMBL/GenBank/DDBJ databases">
        <title>Whole genome shotgun sequence of Gluconobacter wancherniae NBRC 103581.</title>
        <authorList>
            <person name="Hosoyama A."/>
            <person name="Uohara A."/>
            <person name="Ohji S."/>
            <person name="Ichikawa N."/>
        </authorList>
    </citation>
    <scope>NUCLEOTIDE SEQUENCE [LARGE SCALE GENOMIC DNA]</scope>
    <source>
        <strain evidence="2 3">NBRC 103581</strain>
    </source>
</reference>
<feature type="signal peptide" evidence="1">
    <location>
        <begin position="1"/>
        <end position="18"/>
    </location>
</feature>
<keyword evidence="1" id="KW-0732">Signal</keyword>
<protein>
    <submittedName>
        <fullName evidence="2">Uncharacterized protein</fullName>
    </submittedName>
</protein>
<gene>
    <name evidence="2" type="ORF">GWA01_09200</name>
</gene>
<evidence type="ECO:0000313" key="2">
    <source>
        <dbReference type="EMBL" id="GEK93150.1"/>
    </source>
</evidence>
<comment type="caution">
    <text evidence="2">The sequence shown here is derived from an EMBL/GenBank/DDBJ whole genome shotgun (WGS) entry which is preliminary data.</text>
</comment>
<organism evidence="2 3">
    <name type="scientific">Gluconobacter wancherniae NBRC 103581</name>
    <dbReference type="NCBI Taxonomy" id="656744"/>
    <lineage>
        <taxon>Bacteria</taxon>
        <taxon>Pseudomonadati</taxon>
        <taxon>Pseudomonadota</taxon>
        <taxon>Alphaproteobacteria</taxon>
        <taxon>Acetobacterales</taxon>
        <taxon>Acetobacteraceae</taxon>
        <taxon>Gluconobacter</taxon>
    </lineage>
</organism>
<dbReference type="AlphaFoldDB" id="A0A511AY63"/>
<evidence type="ECO:0000313" key="3">
    <source>
        <dbReference type="Proteomes" id="UP000321230"/>
    </source>
</evidence>